<feature type="compositionally biased region" description="Low complexity" evidence="1">
    <location>
        <begin position="229"/>
        <end position="240"/>
    </location>
</feature>
<feature type="compositionally biased region" description="Polar residues" evidence="1">
    <location>
        <begin position="185"/>
        <end position="208"/>
    </location>
</feature>
<proteinExistence type="predicted"/>
<dbReference type="Proteomes" id="UP000239209">
    <property type="component" value="Unassembled WGS sequence"/>
</dbReference>
<evidence type="ECO:0000313" key="2">
    <source>
        <dbReference type="EMBL" id="PRY27929.1"/>
    </source>
</evidence>
<feature type="region of interest" description="Disordered" evidence="1">
    <location>
        <begin position="164"/>
        <end position="315"/>
    </location>
</feature>
<reference evidence="2 3" key="1">
    <citation type="submission" date="2018-03" db="EMBL/GenBank/DDBJ databases">
        <title>Genomic Encyclopedia of Archaeal and Bacterial Type Strains, Phase II (KMG-II): from individual species to whole genera.</title>
        <authorList>
            <person name="Goeker M."/>
        </authorList>
    </citation>
    <scope>NUCLEOTIDE SEQUENCE [LARGE SCALE GENOMIC DNA]</scope>
    <source>
        <strain evidence="2 3">DSM 45348</strain>
    </source>
</reference>
<sequence>MAIAEPEHASSQGWFEWVKQRANPNGPMFKTLQEYGAVASGTGTAIGQMMGNSTGKAVGAAIEALPAVAGMYKEAYNGFTGAGPFNPVMLAGYTASAVAGGGMKAAGEYLGGNEETETLGNFLQGGGTFATMAGAGLGQWATNRAEKGKAPADDLEATADVELTASAPHPNQYPSRPASPEPELSTYNQPTFGSSSGFQAPYGSSSGVAPQGGWQSVDFGGHDHTQTQGSGSPVSPGGSPTHFAQSPTQMPADDSLLQDMSNLNISNPVDSSTAFSYGHAGPNRTSTTDAYMVTEQPKPHRKSTGQQKKQVHYAR</sequence>
<evidence type="ECO:0000313" key="3">
    <source>
        <dbReference type="Proteomes" id="UP000239209"/>
    </source>
</evidence>
<evidence type="ECO:0000256" key="1">
    <source>
        <dbReference type="SAM" id="MobiDB-lite"/>
    </source>
</evidence>
<dbReference type="AlphaFoldDB" id="A0A2T0S3E1"/>
<feature type="compositionally biased region" description="Basic residues" evidence="1">
    <location>
        <begin position="299"/>
        <end position="315"/>
    </location>
</feature>
<gene>
    <name evidence="2" type="ORF">CLV70_10983</name>
</gene>
<feature type="compositionally biased region" description="Polar residues" evidence="1">
    <location>
        <begin position="258"/>
        <end position="275"/>
    </location>
</feature>
<protein>
    <submittedName>
        <fullName evidence="2">Uncharacterized protein</fullName>
    </submittedName>
</protein>
<comment type="caution">
    <text evidence="2">The sequence shown here is derived from an EMBL/GenBank/DDBJ whole genome shotgun (WGS) entry which is preliminary data.</text>
</comment>
<accession>A0A2T0S3E1</accession>
<keyword evidence="3" id="KW-1185">Reference proteome</keyword>
<name>A0A2T0S3E1_9ACTN</name>
<dbReference type="EMBL" id="PVZG01000009">
    <property type="protein sequence ID" value="PRY27929.1"/>
    <property type="molecule type" value="Genomic_DNA"/>
</dbReference>
<organism evidence="2 3">
    <name type="scientific">Pseudosporangium ferrugineum</name>
    <dbReference type="NCBI Taxonomy" id="439699"/>
    <lineage>
        <taxon>Bacteria</taxon>
        <taxon>Bacillati</taxon>
        <taxon>Actinomycetota</taxon>
        <taxon>Actinomycetes</taxon>
        <taxon>Micromonosporales</taxon>
        <taxon>Micromonosporaceae</taxon>
        <taxon>Pseudosporangium</taxon>
    </lineage>
</organism>